<evidence type="ECO:0000256" key="1">
    <source>
        <dbReference type="SAM" id="SignalP"/>
    </source>
</evidence>
<sequence length="121" mass="12388">MRLSTIIVALSPLVLAAPINTSDASGTADIIVRRNMGGVAGDHHSDTRILVPLGRVFAGHPSLDAVSTLSLNAVYGADAATVSCTPFKNTDGTGDAAPSFSKEHPSVVSTHNDKVGSIFCS</sequence>
<keyword evidence="3" id="KW-1185">Reference proteome</keyword>
<dbReference type="AlphaFoldDB" id="A0A9N9UIW3"/>
<feature type="chain" id="PRO_5040329392" evidence="1">
    <location>
        <begin position="17"/>
        <end position="121"/>
    </location>
</feature>
<evidence type="ECO:0000313" key="3">
    <source>
        <dbReference type="Proteomes" id="UP000754883"/>
    </source>
</evidence>
<feature type="signal peptide" evidence="1">
    <location>
        <begin position="1"/>
        <end position="16"/>
    </location>
</feature>
<accession>A0A9N9UIW3</accession>
<protein>
    <submittedName>
        <fullName evidence="2">Uncharacterized protein</fullName>
    </submittedName>
</protein>
<name>A0A9N9UIW3_9HYPO</name>
<reference evidence="3" key="1">
    <citation type="submission" date="2019-06" db="EMBL/GenBank/DDBJ databases">
        <authorList>
            <person name="Broberg M."/>
        </authorList>
    </citation>
    <scope>NUCLEOTIDE SEQUENCE [LARGE SCALE GENOMIC DNA]</scope>
</reference>
<keyword evidence="1" id="KW-0732">Signal</keyword>
<reference evidence="2 3" key="2">
    <citation type="submission" date="2021-10" db="EMBL/GenBank/DDBJ databases">
        <authorList>
            <person name="Piombo E."/>
        </authorList>
    </citation>
    <scope>NUCLEOTIDE SEQUENCE [LARGE SCALE GENOMIC DNA]</scope>
</reference>
<organism evidence="2 3">
    <name type="scientific">Clonostachys byssicola</name>
    <dbReference type="NCBI Taxonomy" id="160290"/>
    <lineage>
        <taxon>Eukaryota</taxon>
        <taxon>Fungi</taxon>
        <taxon>Dikarya</taxon>
        <taxon>Ascomycota</taxon>
        <taxon>Pezizomycotina</taxon>
        <taxon>Sordariomycetes</taxon>
        <taxon>Hypocreomycetidae</taxon>
        <taxon>Hypocreales</taxon>
        <taxon>Bionectriaceae</taxon>
        <taxon>Clonostachys</taxon>
    </lineage>
</organism>
<gene>
    <name evidence="2" type="ORF">CBYS24578_00015118</name>
</gene>
<dbReference type="Proteomes" id="UP000754883">
    <property type="component" value="Unassembled WGS sequence"/>
</dbReference>
<comment type="caution">
    <text evidence="2">The sequence shown here is derived from an EMBL/GenBank/DDBJ whole genome shotgun (WGS) entry which is preliminary data.</text>
</comment>
<dbReference type="EMBL" id="CABFNO020001481">
    <property type="protein sequence ID" value="CAG9992198.1"/>
    <property type="molecule type" value="Genomic_DNA"/>
</dbReference>
<proteinExistence type="predicted"/>
<dbReference type="OrthoDB" id="5143362at2759"/>
<evidence type="ECO:0000313" key="2">
    <source>
        <dbReference type="EMBL" id="CAG9992198.1"/>
    </source>
</evidence>